<dbReference type="AlphaFoldDB" id="A0AB36CKL9"/>
<comment type="caution">
    <text evidence="1">The sequence shown here is derived from an EMBL/GenBank/DDBJ whole genome shotgun (WGS) entry which is preliminary data.</text>
</comment>
<evidence type="ECO:0000313" key="2">
    <source>
        <dbReference type="Proteomes" id="UP000544551"/>
    </source>
</evidence>
<accession>A0AB36CKL9</accession>
<proteinExistence type="predicted"/>
<keyword evidence="1" id="KW-0238">DNA-binding</keyword>
<sequence length="67" mass="8019">MPDVLTIEDMMERYPQTTRQSWAQMRYNGNGPRYFKVGRKVFYGVKDVIEWEESNKRTRTDDEPEAA</sequence>
<reference evidence="1 2" key="1">
    <citation type="submission" date="2020-04" db="EMBL/GenBank/DDBJ databases">
        <authorList>
            <person name="Hitch T.C.A."/>
            <person name="Wylensek D."/>
            <person name="Clavel T."/>
        </authorList>
    </citation>
    <scope>NUCLEOTIDE SEQUENCE [LARGE SCALE GENOMIC DNA]</scope>
    <source>
        <strain evidence="1 2">BL-383-APC-3D</strain>
    </source>
</reference>
<evidence type="ECO:0000313" key="1">
    <source>
        <dbReference type="EMBL" id="NME89363.1"/>
    </source>
</evidence>
<protein>
    <submittedName>
        <fullName evidence="1">DNA-binding protein</fullName>
    </submittedName>
</protein>
<dbReference type="RefSeq" id="WP_066795554.1">
    <property type="nucleotide sequence ID" value="NZ_CP014279.1"/>
</dbReference>
<gene>
    <name evidence="1" type="ORF">HF853_06710</name>
</gene>
<dbReference type="Proteomes" id="UP000544551">
    <property type="component" value="Unassembled WGS sequence"/>
</dbReference>
<dbReference type="GO" id="GO:0003677">
    <property type="term" value="F:DNA binding"/>
    <property type="evidence" value="ECO:0007669"/>
    <property type="project" value="UniProtKB-KW"/>
</dbReference>
<name>A0AB36CKL9_9CORY</name>
<dbReference type="EMBL" id="JABAFZ010000005">
    <property type="protein sequence ID" value="NME89363.1"/>
    <property type="molecule type" value="Genomic_DNA"/>
</dbReference>
<organism evidence="1 2">
    <name type="scientific">Corynebacterium stationis</name>
    <dbReference type="NCBI Taxonomy" id="1705"/>
    <lineage>
        <taxon>Bacteria</taxon>
        <taxon>Bacillati</taxon>
        <taxon>Actinomycetota</taxon>
        <taxon>Actinomycetes</taxon>
        <taxon>Mycobacteriales</taxon>
        <taxon>Corynebacteriaceae</taxon>
        <taxon>Corynebacterium</taxon>
    </lineage>
</organism>